<evidence type="ECO:0000313" key="3">
    <source>
        <dbReference type="EMBL" id="RPE75514.1"/>
    </source>
</evidence>
<feature type="signal peptide" evidence="2">
    <location>
        <begin position="1"/>
        <end position="21"/>
    </location>
</feature>
<keyword evidence="4" id="KW-1185">Reference proteome</keyword>
<dbReference type="AlphaFoldDB" id="A0A3N4VR53"/>
<reference evidence="3 4" key="1">
    <citation type="submission" date="2018-11" db="EMBL/GenBank/DDBJ databases">
        <title>Genomic Encyclopedia of Type Strains, Phase IV (KMG-IV): sequencing the most valuable type-strain genomes for metagenomic binning, comparative biology and taxonomic classification.</title>
        <authorList>
            <person name="Goeker M."/>
        </authorList>
    </citation>
    <scope>NUCLEOTIDE SEQUENCE [LARGE SCALE GENOMIC DNA]</scope>
    <source>
        <strain evidence="3 4">DSM 25623</strain>
    </source>
</reference>
<protein>
    <submittedName>
        <fullName evidence="3">Uncharacterized protein DUF3106</fullName>
    </submittedName>
</protein>
<evidence type="ECO:0000256" key="1">
    <source>
        <dbReference type="SAM" id="MobiDB-lite"/>
    </source>
</evidence>
<dbReference type="Pfam" id="PF11304">
    <property type="entry name" value="DUF3106"/>
    <property type="match status" value="1"/>
</dbReference>
<evidence type="ECO:0000256" key="2">
    <source>
        <dbReference type="SAM" id="SignalP"/>
    </source>
</evidence>
<dbReference type="Proteomes" id="UP000269708">
    <property type="component" value="Unassembled WGS sequence"/>
</dbReference>
<dbReference type="OrthoDB" id="5797406at2"/>
<keyword evidence="2" id="KW-0732">Signal</keyword>
<name>A0A3N4VR53_9GAMM</name>
<comment type="caution">
    <text evidence="3">The sequence shown here is derived from an EMBL/GenBank/DDBJ whole genome shotgun (WGS) entry which is preliminary data.</text>
</comment>
<proteinExistence type="predicted"/>
<feature type="region of interest" description="Disordered" evidence="1">
    <location>
        <begin position="118"/>
        <end position="153"/>
    </location>
</feature>
<dbReference type="EMBL" id="RKQN01000005">
    <property type="protein sequence ID" value="RPE75514.1"/>
    <property type="molecule type" value="Genomic_DNA"/>
</dbReference>
<dbReference type="RefSeq" id="WP_123771276.1">
    <property type="nucleotide sequence ID" value="NZ_RKQN01000005.1"/>
</dbReference>
<feature type="compositionally biased region" description="Basic and acidic residues" evidence="1">
    <location>
        <begin position="118"/>
        <end position="130"/>
    </location>
</feature>
<feature type="compositionally biased region" description="Pro residues" evidence="1">
    <location>
        <begin position="134"/>
        <end position="153"/>
    </location>
</feature>
<organism evidence="3 4">
    <name type="scientific">Vulcaniibacterium tengchongense</name>
    <dbReference type="NCBI Taxonomy" id="1273429"/>
    <lineage>
        <taxon>Bacteria</taxon>
        <taxon>Pseudomonadati</taxon>
        <taxon>Pseudomonadota</taxon>
        <taxon>Gammaproteobacteria</taxon>
        <taxon>Lysobacterales</taxon>
        <taxon>Lysobacteraceae</taxon>
        <taxon>Vulcaniibacterium</taxon>
    </lineage>
</organism>
<accession>A0A3N4VR53</accession>
<feature type="chain" id="PRO_5018274066" evidence="2">
    <location>
        <begin position="22"/>
        <end position="153"/>
    </location>
</feature>
<gene>
    <name evidence="3" type="ORF">EDC50_2959</name>
</gene>
<sequence length="153" mass="17971">MRLPTRFAAPLLLLAAFPAFAADPAPASLPEWDRLGAEQRELLIAPIRERWNASPEDRPRMLEHARRWQQMTPEQRQRARFGLRRWVRMNPEQREQTRALFAKMLTLDEAGRRALKEQWRTMTPEQRRAWVEANPPPRDLPPPPPPPPPPRID</sequence>
<evidence type="ECO:0000313" key="4">
    <source>
        <dbReference type="Proteomes" id="UP000269708"/>
    </source>
</evidence>
<dbReference type="InterPro" id="IPR021455">
    <property type="entry name" value="DUF3106"/>
</dbReference>